<evidence type="ECO:0000313" key="2">
    <source>
        <dbReference type="Proteomes" id="UP001234297"/>
    </source>
</evidence>
<protein>
    <submittedName>
        <fullName evidence="1">Uncharacterized protein</fullName>
    </submittedName>
</protein>
<proteinExistence type="predicted"/>
<gene>
    <name evidence="1" type="ORF">MRB53_030738</name>
</gene>
<evidence type="ECO:0000313" key="1">
    <source>
        <dbReference type="EMBL" id="KAJ8622209.1"/>
    </source>
</evidence>
<dbReference type="EMBL" id="CM056818">
    <property type="protein sequence ID" value="KAJ8622209.1"/>
    <property type="molecule type" value="Genomic_DNA"/>
</dbReference>
<keyword evidence="2" id="KW-1185">Reference proteome</keyword>
<dbReference type="Proteomes" id="UP001234297">
    <property type="component" value="Chromosome 10"/>
</dbReference>
<comment type="caution">
    <text evidence="1">The sequence shown here is derived from an EMBL/GenBank/DDBJ whole genome shotgun (WGS) entry which is preliminary data.</text>
</comment>
<accession>A0ACC2KM42</accession>
<name>A0ACC2KM42_PERAE</name>
<organism evidence="1 2">
    <name type="scientific">Persea americana</name>
    <name type="common">Avocado</name>
    <dbReference type="NCBI Taxonomy" id="3435"/>
    <lineage>
        <taxon>Eukaryota</taxon>
        <taxon>Viridiplantae</taxon>
        <taxon>Streptophyta</taxon>
        <taxon>Embryophyta</taxon>
        <taxon>Tracheophyta</taxon>
        <taxon>Spermatophyta</taxon>
        <taxon>Magnoliopsida</taxon>
        <taxon>Magnoliidae</taxon>
        <taxon>Laurales</taxon>
        <taxon>Lauraceae</taxon>
        <taxon>Persea</taxon>
    </lineage>
</organism>
<sequence length="83" mass="9251">MGFKSPDEMGRFSYFAVFTWAKEEWKAMYGIGERFSLCPSALDSVLADVQGEAIGCGCHQGISLCYKNRIRGEPVAWTDGTKF</sequence>
<reference evidence="1 2" key="1">
    <citation type="journal article" date="2022" name="Hortic Res">
        <title>A haplotype resolved chromosomal level avocado genome allows analysis of novel avocado genes.</title>
        <authorList>
            <person name="Nath O."/>
            <person name="Fletcher S.J."/>
            <person name="Hayward A."/>
            <person name="Shaw L.M."/>
            <person name="Masouleh A.K."/>
            <person name="Furtado A."/>
            <person name="Henry R.J."/>
            <person name="Mitter N."/>
        </authorList>
    </citation>
    <scope>NUCLEOTIDE SEQUENCE [LARGE SCALE GENOMIC DNA]</scope>
    <source>
        <strain evidence="2">cv. Hass</strain>
    </source>
</reference>